<dbReference type="AlphaFoldDB" id="A0AAD4ZE79"/>
<dbReference type="SUPFAM" id="SSF57756">
    <property type="entry name" value="Retrovirus zinc finger-like domains"/>
    <property type="match status" value="1"/>
</dbReference>
<proteinExistence type="predicted"/>
<comment type="caution">
    <text evidence="2">The sequence shown here is derived from an EMBL/GenBank/DDBJ whole genome shotgun (WGS) entry which is preliminary data.</text>
</comment>
<dbReference type="PANTHER" id="PTHR35046:SF26">
    <property type="entry name" value="RNA-DIRECTED DNA POLYMERASE"/>
    <property type="match status" value="1"/>
</dbReference>
<evidence type="ECO:0000313" key="2">
    <source>
        <dbReference type="EMBL" id="KAI5341963.1"/>
    </source>
</evidence>
<feature type="compositionally biased region" description="Basic and acidic residues" evidence="1">
    <location>
        <begin position="12"/>
        <end position="34"/>
    </location>
</feature>
<dbReference type="GO" id="GO:0003676">
    <property type="term" value="F:nucleic acid binding"/>
    <property type="evidence" value="ECO:0007669"/>
    <property type="project" value="InterPro"/>
</dbReference>
<name>A0AAD4ZE79_PRUDU</name>
<keyword evidence="3" id="KW-1185">Reference proteome</keyword>
<gene>
    <name evidence="2" type="ORF">L3X38_009838</name>
</gene>
<dbReference type="Proteomes" id="UP001054821">
    <property type="component" value="Chromosome 2"/>
</dbReference>
<dbReference type="InterPro" id="IPR012337">
    <property type="entry name" value="RNaseH-like_sf"/>
</dbReference>
<organism evidence="2 3">
    <name type="scientific">Prunus dulcis</name>
    <name type="common">Almond</name>
    <name type="synonym">Amygdalus dulcis</name>
    <dbReference type="NCBI Taxonomy" id="3755"/>
    <lineage>
        <taxon>Eukaryota</taxon>
        <taxon>Viridiplantae</taxon>
        <taxon>Streptophyta</taxon>
        <taxon>Embryophyta</taxon>
        <taxon>Tracheophyta</taxon>
        <taxon>Spermatophyta</taxon>
        <taxon>Magnoliopsida</taxon>
        <taxon>eudicotyledons</taxon>
        <taxon>Gunneridae</taxon>
        <taxon>Pentapetalae</taxon>
        <taxon>rosids</taxon>
        <taxon>fabids</taxon>
        <taxon>Rosales</taxon>
        <taxon>Rosaceae</taxon>
        <taxon>Amygdaloideae</taxon>
        <taxon>Amygdaleae</taxon>
        <taxon>Prunus</taxon>
    </lineage>
</organism>
<feature type="region of interest" description="Disordered" evidence="1">
    <location>
        <begin position="1"/>
        <end position="68"/>
    </location>
</feature>
<dbReference type="GO" id="GO:0008270">
    <property type="term" value="F:zinc ion binding"/>
    <property type="evidence" value="ECO:0007669"/>
    <property type="project" value="InterPro"/>
</dbReference>
<reference evidence="2 3" key="1">
    <citation type="journal article" date="2022" name="G3 (Bethesda)">
        <title>Whole-genome sequence and methylome profiling of the almond [Prunus dulcis (Mill.) D.A. Webb] cultivar 'Nonpareil'.</title>
        <authorList>
            <person name="D'Amico-Willman K.M."/>
            <person name="Ouma W.Z."/>
            <person name="Meulia T."/>
            <person name="Sideli G.M."/>
            <person name="Gradziel T.M."/>
            <person name="Fresnedo-Ramirez J."/>
        </authorList>
    </citation>
    <scope>NUCLEOTIDE SEQUENCE [LARGE SCALE GENOMIC DNA]</scope>
    <source>
        <strain evidence="2">Clone GOH B32 T37-40</strain>
    </source>
</reference>
<dbReference type="InterPro" id="IPR036875">
    <property type="entry name" value="Znf_CCHC_sf"/>
</dbReference>
<dbReference type="EMBL" id="JAJFAZ020000002">
    <property type="protein sequence ID" value="KAI5341963.1"/>
    <property type="molecule type" value="Genomic_DNA"/>
</dbReference>
<evidence type="ECO:0000256" key="1">
    <source>
        <dbReference type="SAM" id="MobiDB-lite"/>
    </source>
</evidence>
<evidence type="ECO:0008006" key="4">
    <source>
        <dbReference type="Google" id="ProtNLM"/>
    </source>
</evidence>
<sequence>MEKNKGVQQVHVKSDEQKNFTPHDKGSNRNWGRDRNKRSNPYARPTNDIGYRCSKPGHHSNECPTRNKQVNLAKATEDGDEEGSVDANYEGAEFVDEDGDEMGSHKIAMPPVNESGKLKKPKNASFRVMSNNEQDFEDDIKEANVMYPAFSKMLHLIAYKTTADAFNIAKLFFEEVVLLNGVPKSITSYRDTKFISHFWITLRRMSIYADTLKQWNVALPQVDFAYNSAVYSSIGKSPLAIVYTSVPRHVVDLVKLPRA</sequence>
<dbReference type="PANTHER" id="PTHR35046">
    <property type="entry name" value="ZINC KNUCKLE (CCHC-TYPE) FAMILY PROTEIN"/>
    <property type="match status" value="1"/>
</dbReference>
<dbReference type="SUPFAM" id="SSF53098">
    <property type="entry name" value="Ribonuclease H-like"/>
    <property type="match status" value="1"/>
</dbReference>
<evidence type="ECO:0000313" key="3">
    <source>
        <dbReference type="Proteomes" id="UP001054821"/>
    </source>
</evidence>
<protein>
    <recommendedName>
        <fullName evidence="4">CCHC-type domain-containing protein</fullName>
    </recommendedName>
</protein>
<accession>A0AAD4ZE79</accession>